<comment type="function">
    <text evidence="1 6">Removes the N-terminal methionine from nascent proteins. The N-terminal methionine is often cleaved when the second residue in the primary sequence is small and uncharged (Met-Ala-, Cys, Gly, Pro, Ser, Thr, or Val). Requires deformylation of the N(alpha)-formylated initiator methionine before it can be hydrolyzed.</text>
</comment>
<dbReference type="PANTHER" id="PTHR43330">
    <property type="entry name" value="METHIONINE AMINOPEPTIDASE"/>
    <property type="match status" value="1"/>
</dbReference>
<name>A0ABP9BGG5_9MICC</name>
<feature type="binding site" evidence="6">
    <location>
        <position position="277"/>
    </location>
    <ligand>
        <name>a divalent metal cation</name>
        <dbReference type="ChEBI" id="CHEBI:60240"/>
        <label>2</label>
        <note>catalytic</note>
    </ligand>
</feature>
<feature type="domain" description="Peptidase M24" evidence="9">
    <location>
        <begin position="120"/>
        <end position="348"/>
    </location>
</feature>
<evidence type="ECO:0000256" key="6">
    <source>
        <dbReference type="HAMAP-Rule" id="MF_01974"/>
    </source>
</evidence>
<dbReference type="SUPFAM" id="SSF55920">
    <property type="entry name" value="Creatinase/aminopeptidase"/>
    <property type="match status" value="1"/>
</dbReference>
<gene>
    <name evidence="10" type="primary">map_2</name>
    <name evidence="6" type="synonym">map</name>
    <name evidence="10" type="ORF">GCM10023352_12670</name>
</gene>
<evidence type="ECO:0000256" key="5">
    <source>
        <dbReference type="ARBA" id="ARBA00022801"/>
    </source>
</evidence>
<dbReference type="Pfam" id="PF00557">
    <property type="entry name" value="Peptidase_M24"/>
    <property type="match status" value="1"/>
</dbReference>
<evidence type="ECO:0000256" key="7">
    <source>
        <dbReference type="RuleBase" id="RU003653"/>
    </source>
</evidence>
<evidence type="ECO:0000256" key="4">
    <source>
        <dbReference type="ARBA" id="ARBA00022723"/>
    </source>
</evidence>
<comment type="subunit">
    <text evidence="6">Monomer.</text>
</comment>
<dbReference type="InterPro" id="IPR002467">
    <property type="entry name" value="Pept_M24A_MAP1"/>
</dbReference>
<feature type="binding site" evidence="6">
    <location>
        <position position="311"/>
    </location>
    <ligand>
        <name>a divalent metal cation</name>
        <dbReference type="ChEBI" id="CHEBI:60240"/>
        <label>2</label>
        <note>catalytic</note>
    </ligand>
</feature>
<feature type="binding site" evidence="6">
    <location>
        <position position="342"/>
    </location>
    <ligand>
        <name>a divalent metal cation</name>
        <dbReference type="ChEBI" id="CHEBI:60240"/>
        <label>2</label>
        <note>catalytic</note>
    </ligand>
</feature>
<evidence type="ECO:0000256" key="3">
    <source>
        <dbReference type="ARBA" id="ARBA00022670"/>
    </source>
</evidence>
<feature type="binding site" evidence="6">
    <location>
        <position position="186"/>
    </location>
    <ligand>
        <name>substrate</name>
    </ligand>
</feature>
<dbReference type="GO" id="GO:0004177">
    <property type="term" value="F:aminopeptidase activity"/>
    <property type="evidence" value="ECO:0007669"/>
    <property type="project" value="UniProtKB-KW"/>
</dbReference>
<dbReference type="Gene3D" id="3.90.230.10">
    <property type="entry name" value="Creatinase/methionine aminopeptidase superfamily"/>
    <property type="match status" value="1"/>
</dbReference>
<feature type="binding site" evidence="6">
    <location>
        <position position="284"/>
    </location>
    <ligand>
        <name>substrate</name>
    </ligand>
</feature>
<protein>
    <recommendedName>
        <fullName evidence="6 7">Methionine aminopeptidase</fullName>
        <shortName evidence="6">MAP</shortName>
        <shortName evidence="6">MetAP</shortName>
        <ecNumber evidence="6 7">3.4.11.18</ecNumber>
    </recommendedName>
    <alternativeName>
        <fullName evidence="6">Peptidase M</fullName>
    </alternativeName>
</protein>
<keyword evidence="11" id="KW-1185">Reference proteome</keyword>
<comment type="cofactor">
    <cofactor evidence="6">
        <name>Co(2+)</name>
        <dbReference type="ChEBI" id="CHEBI:48828"/>
    </cofactor>
    <cofactor evidence="6">
        <name>Zn(2+)</name>
        <dbReference type="ChEBI" id="CHEBI:29105"/>
    </cofactor>
    <cofactor evidence="6">
        <name>Mn(2+)</name>
        <dbReference type="ChEBI" id="CHEBI:29035"/>
    </cofactor>
    <cofactor evidence="6">
        <name>Fe(2+)</name>
        <dbReference type="ChEBI" id="CHEBI:29033"/>
    </cofactor>
    <text evidence="6">Binds 2 divalent metal cations per subunit. Has a high-affinity and a low affinity metal-binding site. The true nature of the physiological cofactor is under debate. The enzyme is active with cobalt, zinc, manganese or divalent iron ions. Most likely, methionine aminopeptidases function as mononuclear Fe(2+)-metalloproteases under physiological conditions, and the catalytically relevant metal-binding site has been assigned to the histidine-containing high-affinity site.</text>
</comment>
<feature type="binding site" evidence="6">
    <location>
        <position position="214"/>
    </location>
    <ligand>
        <name>a divalent metal cation</name>
        <dbReference type="ChEBI" id="CHEBI:60240"/>
        <label>1</label>
    </ligand>
</feature>
<comment type="catalytic activity">
    <reaction evidence="6 7">
        <text>Release of N-terminal amino acids, preferentially methionine, from peptides and arylamides.</text>
        <dbReference type="EC" id="3.4.11.18"/>
    </reaction>
</comment>
<dbReference type="CDD" id="cd01086">
    <property type="entry name" value="MetAP1"/>
    <property type="match status" value="1"/>
</dbReference>
<dbReference type="NCBIfam" id="TIGR00500">
    <property type="entry name" value="met_pdase_I"/>
    <property type="match status" value="1"/>
</dbReference>
<reference evidence="11" key="1">
    <citation type="journal article" date="2019" name="Int. J. Syst. Evol. Microbiol.">
        <title>The Global Catalogue of Microorganisms (GCM) 10K type strain sequencing project: providing services to taxonomists for standard genome sequencing and annotation.</title>
        <authorList>
            <consortium name="The Broad Institute Genomics Platform"/>
            <consortium name="The Broad Institute Genome Sequencing Center for Infectious Disease"/>
            <person name="Wu L."/>
            <person name="Ma J."/>
        </authorList>
    </citation>
    <scope>NUCLEOTIDE SEQUENCE [LARGE SCALE GENOMIC DNA]</scope>
    <source>
        <strain evidence="11">JCM 18541</strain>
    </source>
</reference>
<feature type="binding site" evidence="6">
    <location>
        <position position="342"/>
    </location>
    <ligand>
        <name>a divalent metal cation</name>
        <dbReference type="ChEBI" id="CHEBI:60240"/>
        <label>1</label>
    </ligand>
</feature>
<feature type="compositionally biased region" description="Polar residues" evidence="8">
    <location>
        <begin position="12"/>
        <end position="22"/>
    </location>
</feature>
<evidence type="ECO:0000259" key="9">
    <source>
        <dbReference type="Pfam" id="PF00557"/>
    </source>
</evidence>
<feature type="region of interest" description="Disordered" evidence="8">
    <location>
        <begin position="1"/>
        <end position="22"/>
    </location>
</feature>
<dbReference type="Proteomes" id="UP001500187">
    <property type="component" value="Unassembled WGS sequence"/>
</dbReference>
<keyword evidence="3 6" id="KW-0645">Protease</keyword>
<dbReference type="HAMAP" id="MF_01974">
    <property type="entry name" value="MetAP_1"/>
    <property type="match status" value="1"/>
</dbReference>
<organism evidence="10 11">
    <name type="scientific">Rothia endophytica</name>
    <dbReference type="NCBI Taxonomy" id="1324766"/>
    <lineage>
        <taxon>Bacteria</taxon>
        <taxon>Bacillati</taxon>
        <taxon>Actinomycetota</taxon>
        <taxon>Actinomycetes</taxon>
        <taxon>Micrococcales</taxon>
        <taxon>Micrococcaceae</taxon>
        <taxon>Rothia</taxon>
    </lineage>
</organism>
<feature type="binding site" evidence="6">
    <location>
        <position position="214"/>
    </location>
    <ligand>
        <name>a divalent metal cation</name>
        <dbReference type="ChEBI" id="CHEBI:60240"/>
        <label>2</label>
        <note>catalytic</note>
    </ligand>
</feature>
<keyword evidence="5 6" id="KW-0378">Hydrolase</keyword>
<dbReference type="EC" id="3.4.11.18" evidence="6 7"/>
<accession>A0ABP9BGG5</accession>
<keyword evidence="4 6" id="KW-0479">Metal-binding</keyword>
<comment type="caution">
    <text evidence="10">The sequence shown here is derived from an EMBL/GenBank/DDBJ whole genome shotgun (WGS) entry which is preliminary data.</text>
</comment>
<comment type="similarity">
    <text evidence="6">Belongs to the peptidase M24A family. Methionine aminopeptidase type 1 subfamily.</text>
</comment>
<feature type="binding site" evidence="6">
    <location>
        <position position="203"/>
    </location>
    <ligand>
        <name>a divalent metal cation</name>
        <dbReference type="ChEBI" id="CHEBI:60240"/>
        <label>1</label>
    </ligand>
</feature>
<proteinExistence type="inferred from homology"/>
<dbReference type="InterPro" id="IPR036005">
    <property type="entry name" value="Creatinase/aminopeptidase-like"/>
</dbReference>
<dbReference type="InterPro" id="IPR001714">
    <property type="entry name" value="Pept_M24_MAP"/>
</dbReference>
<evidence type="ECO:0000256" key="8">
    <source>
        <dbReference type="SAM" id="MobiDB-lite"/>
    </source>
</evidence>
<keyword evidence="2 6" id="KW-0031">Aminopeptidase</keyword>
<dbReference type="PANTHER" id="PTHR43330:SF16">
    <property type="entry name" value="METHIONINE AMINOPEPTIDASE 2"/>
    <property type="match status" value="1"/>
</dbReference>
<evidence type="ECO:0000256" key="2">
    <source>
        <dbReference type="ARBA" id="ARBA00022438"/>
    </source>
</evidence>
<evidence type="ECO:0000256" key="1">
    <source>
        <dbReference type="ARBA" id="ARBA00002521"/>
    </source>
</evidence>
<evidence type="ECO:0000313" key="10">
    <source>
        <dbReference type="EMBL" id="GAA4794973.1"/>
    </source>
</evidence>
<dbReference type="PROSITE" id="PS00680">
    <property type="entry name" value="MAP_1"/>
    <property type="match status" value="1"/>
</dbReference>
<dbReference type="InterPro" id="IPR000994">
    <property type="entry name" value="Pept_M24"/>
</dbReference>
<evidence type="ECO:0000313" key="11">
    <source>
        <dbReference type="Proteomes" id="UP001500187"/>
    </source>
</evidence>
<dbReference type="PRINTS" id="PR00599">
    <property type="entry name" value="MAPEPTIDASE"/>
</dbReference>
<dbReference type="EMBL" id="BAABKP010000001">
    <property type="protein sequence ID" value="GAA4794973.1"/>
    <property type="molecule type" value="Genomic_DNA"/>
</dbReference>
<sequence length="358" mass="39088">MSELTLAVYSPGKSTSQGRTTVQTGIAGSRWQKIQFLHTRRADADGQVVRLATTIETMSTITSSHNLPAEPGKAPVGALTPGVVAPQRPVPAHIIRPEYVGKAEANEGQGSNFYTPEEVELVRAAGKIAAGAIVEAKKIAVPGTTTNEIDVLVHEYICDHGAYPSTVDYRGFTKSVCTSLNEVICHGIPDSTVLEDGDILNLDVTAYLNDMHGDTNRTLLVGTVDEESRLLVERTEEALNRAMKAVKPGREINIIGRVIEKYAARFGYGVVRDFTGHGVGREFHSGLIIPHYDAAPAYNTVIEEGMIFTIEPMLTLGTIEWDMWEDDWTVVTRDRKRSAQFEHTMVVTSDGVDILTLP</sequence>